<feature type="region of interest" description="Disordered" evidence="1">
    <location>
        <begin position="1"/>
        <end position="26"/>
    </location>
</feature>
<protein>
    <submittedName>
        <fullName evidence="3">Uncharacterized protein</fullName>
    </submittedName>
</protein>
<dbReference type="AlphaFoldDB" id="A0A6G9H309"/>
<dbReference type="Proteomes" id="UP000501179">
    <property type="component" value="Chromosome"/>
</dbReference>
<proteinExistence type="predicted"/>
<gene>
    <name evidence="3" type="ORF">HA039_23565</name>
</gene>
<keyword evidence="2" id="KW-0472">Membrane</keyword>
<organism evidence="3 4">
    <name type="scientific">Streptomyces liangshanensis</name>
    <dbReference type="NCBI Taxonomy" id="2717324"/>
    <lineage>
        <taxon>Bacteria</taxon>
        <taxon>Bacillati</taxon>
        <taxon>Actinomycetota</taxon>
        <taxon>Actinomycetes</taxon>
        <taxon>Kitasatosporales</taxon>
        <taxon>Streptomycetaceae</taxon>
        <taxon>Streptomyces</taxon>
    </lineage>
</organism>
<accession>A0A6G9H309</accession>
<name>A0A6G9H309_9ACTN</name>
<reference evidence="3 4" key="1">
    <citation type="submission" date="2020-03" db="EMBL/GenBank/DDBJ databases">
        <title>A novel species.</title>
        <authorList>
            <person name="Gao J."/>
        </authorList>
    </citation>
    <scope>NUCLEOTIDE SEQUENCE [LARGE SCALE GENOMIC DNA]</scope>
    <source>
        <strain evidence="3 4">QMT-12</strain>
    </source>
</reference>
<evidence type="ECO:0000256" key="2">
    <source>
        <dbReference type="SAM" id="Phobius"/>
    </source>
</evidence>
<keyword evidence="2" id="KW-0812">Transmembrane</keyword>
<dbReference type="EMBL" id="CP050177">
    <property type="protein sequence ID" value="QIQ04860.1"/>
    <property type="molecule type" value="Genomic_DNA"/>
</dbReference>
<feature type="compositionally biased region" description="Low complexity" evidence="1">
    <location>
        <begin position="172"/>
        <end position="186"/>
    </location>
</feature>
<feature type="transmembrane region" description="Helical" evidence="2">
    <location>
        <begin position="127"/>
        <end position="148"/>
    </location>
</feature>
<sequence length="201" mass="21109">MPDDVGGRPFPDGWEPDDDRGGADEDFASVVFDEAFIKSATFHEPSAVERLLAAAEARAAAEAARLRSGGPPDDEFYDEFYGPGGGYDQDDLPEYDPDDPDGYRGPYGPHGGALRPYRGNARWHRPVAWLLALLMGIGMVALAFSAVYRGASSGRQEPAPAPATTGVDMTRSGAPVIGPVIGPGASQDRTAPATGAVPHTP</sequence>
<keyword evidence="4" id="KW-1185">Reference proteome</keyword>
<evidence type="ECO:0000256" key="1">
    <source>
        <dbReference type="SAM" id="MobiDB-lite"/>
    </source>
</evidence>
<evidence type="ECO:0000313" key="3">
    <source>
        <dbReference type="EMBL" id="QIQ04860.1"/>
    </source>
</evidence>
<evidence type="ECO:0000313" key="4">
    <source>
        <dbReference type="Proteomes" id="UP000501179"/>
    </source>
</evidence>
<dbReference type="RefSeq" id="WP_167033144.1">
    <property type="nucleotide sequence ID" value="NZ_CP050177.1"/>
</dbReference>
<keyword evidence="2" id="KW-1133">Transmembrane helix</keyword>
<dbReference type="KEGG" id="slia:HA039_23565"/>
<feature type="region of interest" description="Disordered" evidence="1">
    <location>
        <begin position="62"/>
        <end position="109"/>
    </location>
</feature>
<feature type="compositionally biased region" description="Acidic residues" evidence="1">
    <location>
        <begin position="88"/>
        <end position="100"/>
    </location>
</feature>
<feature type="region of interest" description="Disordered" evidence="1">
    <location>
        <begin position="152"/>
        <end position="201"/>
    </location>
</feature>